<dbReference type="SUPFAM" id="SSF56436">
    <property type="entry name" value="C-type lectin-like"/>
    <property type="match status" value="1"/>
</dbReference>
<dbReference type="Pfam" id="PF13385">
    <property type="entry name" value="Laminin_G_3"/>
    <property type="match status" value="1"/>
</dbReference>
<dbReference type="SUPFAM" id="SSF49899">
    <property type="entry name" value="Concanavalin A-like lectins/glucanases"/>
    <property type="match status" value="1"/>
</dbReference>
<dbReference type="InterPro" id="IPR016186">
    <property type="entry name" value="C-type_lectin-like/link_sf"/>
</dbReference>
<dbReference type="Gene3D" id="3.10.100.10">
    <property type="entry name" value="Mannose-Binding Protein A, subunit A"/>
    <property type="match status" value="1"/>
</dbReference>
<organism evidence="1 2">
    <name type="scientific">Branchiostoma belcheri</name>
    <name type="common">Amphioxus</name>
    <dbReference type="NCBI Taxonomy" id="7741"/>
    <lineage>
        <taxon>Eukaryota</taxon>
        <taxon>Metazoa</taxon>
        <taxon>Chordata</taxon>
        <taxon>Cephalochordata</taxon>
        <taxon>Leptocardii</taxon>
        <taxon>Amphioxiformes</taxon>
        <taxon>Branchiostomatidae</taxon>
        <taxon>Branchiostoma</taxon>
    </lineage>
</organism>
<dbReference type="Proteomes" id="UP000515135">
    <property type="component" value="Unplaced"/>
</dbReference>
<dbReference type="RefSeq" id="XP_019634627.1">
    <property type="nucleotide sequence ID" value="XM_019779068.1"/>
</dbReference>
<dbReference type="PANTHER" id="PTHR47635:SF2">
    <property type="entry name" value="LAMG-LIKE JELLYROLL FOLD DOMAIN-CONTAINING PROTEIN"/>
    <property type="match status" value="1"/>
</dbReference>
<name>A0A6P4ZUK2_BRABE</name>
<gene>
    <name evidence="2" type="primary">LOC109477722</name>
</gene>
<protein>
    <submittedName>
        <fullName evidence="2">Uncharacterized protein LOC109477722</fullName>
    </submittedName>
</protein>
<accession>A0A6P4ZUK2</accession>
<keyword evidence="1" id="KW-1185">Reference proteome</keyword>
<evidence type="ECO:0000313" key="2">
    <source>
        <dbReference type="RefSeq" id="XP_019634627.1"/>
    </source>
</evidence>
<dbReference type="Gene3D" id="2.60.120.200">
    <property type="match status" value="1"/>
</dbReference>
<dbReference type="AlphaFoldDB" id="A0A6P4ZUK2"/>
<evidence type="ECO:0000313" key="1">
    <source>
        <dbReference type="Proteomes" id="UP000515135"/>
    </source>
</evidence>
<dbReference type="KEGG" id="bbel:109477722"/>
<sequence>MATREGDVFETQAAIQLDTWTEIRVVGSYEGTTLIVGDSEYVGVNIASFDELTYDNETTLMIGRDSEKACPIPGYHPFNGICYKNFAEKKTYVEARQRCAEDGGLLAMPKDSAVNDFLFYLGDDHRWLGITDINIEETHPVGLWPLNAVSGALDETGNGNDAIATGTQLTSGPFGDADGAFLFAGTAGSYLDIPNNGKLDVRYAYTILAHIYPTGPRGPIFHYRTNTNAPYFDHGVHFWQVVTGQLFNRVIERGMSYHTSPVVVADVLVQNAWNYVGGSYNSVTGMASLWYNGEFVGETYAGYSELETQAAIRVAMREVADTRYFAGRIACLQLYDFAMTQAQVEAARYKCKPRDKDTIQPSLAIADFQFKEYALTPKQLRTIDSYLGNTPYGMLGINFALDFTFQWRI</sequence>
<reference evidence="2" key="1">
    <citation type="submission" date="2025-08" db="UniProtKB">
        <authorList>
            <consortium name="RefSeq"/>
        </authorList>
    </citation>
    <scope>IDENTIFICATION</scope>
    <source>
        <tissue evidence="2">Gonad</tissue>
    </source>
</reference>
<dbReference type="OrthoDB" id="5988334at2759"/>
<dbReference type="InterPro" id="IPR013320">
    <property type="entry name" value="ConA-like_dom_sf"/>
</dbReference>
<dbReference type="PANTHER" id="PTHR47635">
    <property type="entry name" value="CUB DOMAIN-CONTAINING PROTEIN"/>
    <property type="match status" value="1"/>
</dbReference>
<dbReference type="InterPro" id="IPR016187">
    <property type="entry name" value="CTDL_fold"/>
</dbReference>
<proteinExistence type="predicted"/>
<dbReference type="GeneID" id="109477722"/>